<feature type="domain" description="Polysaccharide export protein N-terminal" evidence="2">
    <location>
        <begin position="18"/>
        <end position="90"/>
    </location>
</feature>
<evidence type="ECO:0000259" key="2">
    <source>
        <dbReference type="Pfam" id="PF02563"/>
    </source>
</evidence>
<dbReference type="InterPro" id="IPR049712">
    <property type="entry name" value="Poly_export"/>
</dbReference>
<organism evidence="3 4">
    <name type="scientific">Brevundimonas terrae</name>
    <dbReference type="NCBI Taxonomy" id="363631"/>
    <lineage>
        <taxon>Bacteria</taxon>
        <taxon>Pseudomonadati</taxon>
        <taxon>Pseudomonadota</taxon>
        <taxon>Alphaproteobacteria</taxon>
        <taxon>Caulobacterales</taxon>
        <taxon>Caulobacteraceae</taxon>
        <taxon>Brevundimonas</taxon>
    </lineage>
</organism>
<sequence>MRDDAAVIAGFRPWSDIEPPYVLFPGDEIDLALPSAPELNRTLTLAPDGRISLPMAGHVMAAERSLHALEADISTAYAEHLVRPAVELSLRRSGPAKVWVNGQVRNPGAYDLPGEPINAYQAMLMAGGESLGARTGKAALIRRGPDGYPMMTTVDLGNRSLFSPRIRRGDIIFVPRTALGEVTAFFTQVREAMPIGFSYALNGWN</sequence>
<gene>
    <name evidence="3" type="ORF">GCM10009093_21180</name>
</gene>
<evidence type="ECO:0000256" key="1">
    <source>
        <dbReference type="ARBA" id="ARBA00022729"/>
    </source>
</evidence>
<dbReference type="EMBL" id="BAAAEJ010000007">
    <property type="protein sequence ID" value="GAA0394362.1"/>
    <property type="molecule type" value="Genomic_DNA"/>
</dbReference>
<evidence type="ECO:0000313" key="4">
    <source>
        <dbReference type="Proteomes" id="UP001500791"/>
    </source>
</evidence>
<dbReference type="Pfam" id="PF02563">
    <property type="entry name" value="Poly_export"/>
    <property type="match status" value="1"/>
</dbReference>
<reference evidence="4" key="1">
    <citation type="journal article" date="2019" name="Int. J. Syst. Evol. Microbiol.">
        <title>The Global Catalogue of Microorganisms (GCM) 10K type strain sequencing project: providing services to taxonomists for standard genome sequencing and annotation.</title>
        <authorList>
            <consortium name="The Broad Institute Genomics Platform"/>
            <consortium name="The Broad Institute Genome Sequencing Center for Infectious Disease"/>
            <person name="Wu L."/>
            <person name="Ma J."/>
        </authorList>
    </citation>
    <scope>NUCLEOTIDE SEQUENCE [LARGE SCALE GENOMIC DNA]</scope>
    <source>
        <strain evidence="4">JCM 13476</strain>
    </source>
</reference>
<proteinExistence type="predicted"/>
<dbReference type="Gene3D" id="3.30.1950.10">
    <property type="entry name" value="wza like domain"/>
    <property type="match status" value="1"/>
</dbReference>
<comment type="caution">
    <text evidence="3">The sequence shown here is derived from an EMBL/GenBank/DDBJ whole genome shotgun (WGS) entry which is preliminary data.</text>
</comment>
<dbReference type="RefSeq" id="WP_341771115.1">
    <property type="nucleotide sequence ID" value="NZ_BAAAEJ010000007.1"/>
</dbReference>
<dbReference type="Proteomes" id="UP001500791">
    <property type="component" value="Unassembled WGS sequence"/>
</dbReference>
<keyword evidence="1" id="KW-0732">Signal</keyword>
<name>A0ABP3IA14_9CAUL</name>
<dbReference type="PANTHER" id="PTHR33619">
    <property type="entry name" value="POLYSACCHARIDE EXPORT PROTEIN GFCE-RELATED"/>
    <property type="match status" value="1"/>
</dbReference>
<dbReference type="Gene3D" id="3.10.560.10">
    <property type="entry name" value="Outer membrane lipoprotein wza domain like"/>
    <property type="match status" value="1"/>
</dbReference>
<accession>A0ABP3IA14</accession>
<evidence type="ECO:0000313" key="3">
    <source>
        <dbReference type="EMBL" id="GAA0394362.1"/>
    </source>
</evidence>
<keyword evidence="4" id="KW-1185">Reference proteome</keyword>
<dbReference type="PANTHER" id="PTHR33619:SF3">
    <property type="entry name" value="POLYSACCHARIDE EXPORT PROTEIN GFCE-RELATED"/>
    <property type="match status" value="1"/>
</dbReference>
<protein>
    <submittedName>
        <fullName evidence="3">Polysaccharide biosynthesis/export family protein</fullName>
    </submittedName>
</protein>
<dbReference type="InterPro" id="IPR003715">
    <property type="entry name" value="Poly_export_N"/>
</dbReference>